<organism evidence="5 6">
    <name type="scientific">Staphylotrichum tortipilum</name>
    <dbReference type="NCBI Taxonomy" id="2831512"/>
    <lineage>
        <taxon>Eukaryota</taxon>
        <taxon>Fungi</taxon>
        <taxon>Dikarya</taxon>
        <taxon>Ascomycota</taxon>
        <taxon>Pezizomycotina</taxon>
        <taxon>Sordariomycetes</taxon>
        <taxon>Sordariomycetidae</taxon>
        <taxon>Sordariales</taxon>
        <taxon>Chaetomiaceae</taxon>
        <taxon>Staphylotrichum</taxon>
    </lineage>
</organism>
<evidence type="ECO:0000259" key="4">
    <source>
        <dbReference type="PROSITE" id="PS50249"/>
    </source>
</evidence>
<keyword evidence="2" id="KW-0963">Cytoplasm</keyword>
<keyword evidence="6" id="KW-1185">Reference proteome</keyword>
<dbReference type="Gene3D" id="3.40.140.10">
    <property type="entry name" value="Cytidine Deaminase, domain 2"/>
    <property type="match status" value="1"/>
</dbReference>
<dbReference type="AlphaFoldDB" id="A0AAN6MH62"/>
<dbReference type="GO" id="GO:0005737">
    <property type="term" value="C:cytoplasm"/>
    <property type="evidence" value="ECO:0007669"/>
    <property type="project" value="UniProtKB-SubCell"/>
</dbReference>
<dbReference type="PROSITE" id="PS50249">
    <property type="entry name" value="MPN"/>
    <property type="match status" value="1"/>
</dbReference>
<comment type="caution">
    <text evidence="5">The sequence shown here is derived from an EMBL/GenBank/DDBJ whole genome shotgun (WGS) entry which is preliminary data.</text>
</comment>
<dbReference type="CDD" id="cd08063">
    <property type="entry name" value="MPN_CSN6"/>
    <property type="match status" value="1"/>
</dbReference>
<comment type="subcellular location">
    <subcellularLocation>
        <location evidence="2">Cytoplasm</location>
    </subcellularLocation>
    <subcellularLocation>
        <location evidence="2">Nucleus</location>
    </subcellularLocation>
</comment>
<comment type="function">
    <text evidence="2">Component of the COP9 signalosome complex (CSN), a complex involved in various cellular and developmental processes.</text>
</comment>
<dbReference type="PANTHER" id="PTHR10540">
    <property type="entry name" value="EUKARYOTIC TRANSLATION INITIATION FACTOR 3 SUBUNIT F-RELATED"/>
    <property type="match status" value="1"/>
</dbReference>
<evidence type="ECO:0000313" key="6">
    <source>
        <dbReference type="Proteomes" id="UP001303889"/>
    </source>
</evidence>
<dbReference type="InterPro" id="IPR000555">
    <property type="entry name" value="JAMM/MPN+_dom"/>
</dbReference>
<feature type="domain" description="MPN" evidence="4">
    <location>
        <begin position="23"/>
        <end position="165"/>
    </location>
</feature>
<feature type="compositionally biased region" description="Basic and acidic residues" evidence="3">
    <location>
        <begin position="242"/>
        <end position="259"/>
    </location>
</feature>
<feature type="compositionally biased region" description="Polar residues" evidence="3">
    <location>
        <begin position="261"/>
        <end position="273"/>
    </location>
</feature>
<dbReference type="Pfam" id="PF01398">
    <property type="entry name" value="JAB"/>
    <property type="match status" value="1"/>
</dbReference>
<dbReference type="SMART" id="SM00232">
    <property type="entry name" value="JAB_MPN"/>
    <property type="match status" value="1"/>
</dbReference>
<sequence length="443" mass="47690">MADPQAANELLSTQKASDSGLQVVLHPLPILEISDFIVRGYQRGLKGAVVGALLGQQNGREITIEHSFSCKSAKNADGLYELDNDWFRQRLEQMKLVHKSPALDLVGWYSLVAKTGPAALHLPIHRQISGFNDSAVLLGFHIEDMLAPAPGDPLPITIYESNMEADDGRDADGEDKEMKDAEAATNMVLRFRKLPYTTETGEAEMIAMQFIREGGANAAVDSSEKQILEQFDKKVAVDDGKGKRRAVAYEESSKSKKDATAPSTSAAEQTTDPDANLTRAEAEYMSALQAKYNAINVMKSRLALVITYLQRLPPAFTAGTQTTAEAADAARASNGQHTVPSNTILRHIQALVTNADLVAPGAEQGTLELEIQRETNDVNLISMIAELTASVNEVREAGKKFHVVEAARHNRQGRGAGGGPGASQYDAALEYASGGIPASATDY</sequence>
<dbReference type="EMBL" id="MU855638">
    <property type="protein sequence ID" value="KAK3900781.1"/>
    <property type="molecule type" value="Genomic_DNA"/>
</dbReference>
<evidence type="ECO:0000313" key="5">
    <source>
        <dbReference type="EMBL" id="KAK3900781.1"/>
    </source>
</evidence>
<dbReference type="GO" id="GO:0008237">
    <property type="term" value="F:metallopeptidase activity"/>
    <property type="evidence" value="ECO:0007669"/>
    <property type="project" value="InterPro"/>
</dbReference>
<keyword evidence="2" id="KW-0736">Signalosome</keyword>
<evidence type="ECO:0000256" key="1">
    <source>
        <dbReference type="ARBA" id="ARBA00010893"/>
    </source>
</evidence>
<dbReference type="GO" id="GO:0000338">
    <property type="term" value="P:protein deneddylation"/>
    <property type="evidence" value="ECO:0007669"/>
    <property type="project" value="InterPro"/>
</dbReference>
<keyword evidence="2" id="KW-0539">Nucleus</keyword>
<dbReference type="PANTHER" id="PTHR10540:SF8">
    <property type="entry name" value="COP9 SIGNALOSOME COMPLEX SUBUNIT 6"/>
    <property type="match status" value="1"/>
</dbReference>
<evidence type="ECO:0000256" key="2">
    <source>
        <dbReference type="RuleBase" id="RU367006"/>
    </source>
</evidence>
<dbReference type="GO" id="GO:0008180">
    <property type="term" value="C:COP9 signalosome"/>
    <property type="evidence" value="ECO:0007669"/>
    <property type="project" value="UniProtKB-UniRule"/>
</dbReference>
<proteinExistence type="inferred from homology"/>
<feature type="region of interest" description="Disordered" evidence="3">
    <location>
        <begin position="242"/>
        <end position="276"/>
    </location>
</feature>
<gene>
    <name evidence="5" type="ORF">C8A05DRAFT_16945</name>
</gene>
<comment type="similarity">
    <text evidence="1 2">Belongs to the peptidase M67A family. CSN6 subfamily.</text>
</comment>
<dbReference type="InterPro" id="IPR033859">
    <property type="entry name" value="MPN_CSN6"/>
</dbReference>
<dbReference type="InterPro" id="IPR037518">
    <property type="entry name" value="MPN"/>
</dbReference>
<dbReference type="Proteomes" id="UP001303889">
    <property type="component" value="Unassembled WGS sequence"/>
</dbReference>
<protein>
    <recommendedName>
        <fullName evidence="2">COP9 signalosome complex subunit 6</fullName>
    </recommendedName>
</protein>
<reference evidence="5" key="1">
    <citation type="journal article" date="2023" name="Mol. Phylogenet. Evol.">
        <title>Genome-scale phylogeny and comparative genomics of the fungal order Sordariales.</title>
        <authorList>
            <person name="Hensen N."/>
            <person name="Bonometti L."/>
            <person name="Westerberg I."/>
            <person name="Brannstrom I.O."/>
            <person name="Guillou S."/>
            <person name="Cros-Aarteil S."/>
            <person name="Calhoun S."/>
            <person name="Haridas S."/>
            <person name="Kuo A."/>
            <person name="Mondo S."/>
            <person name="Pangilinan J."/>
            <person name="Riley R."/>
            <person name="LaButti K."/>
            <person name="Andreopoulos B."/>
            <person name="Lipzen A."/>
            <person name="Chen C."/>
            <person name="Yan M."/>
            <person name="Daum C."/>
            <person name="Ng V."/>
            <person name="Clum A."/>
            <person name="Steindorff A."/>
            <person name="Ohm R.A."/>
            <person name="Martin F."/>
            <person name="Silar P."/>
            <person name="Natvig D.O."/>
            <person name="Lalanne C."/>
            <person name="Gautier V."/>
            <person name="Ament-Velasquez S.L."/>
            <person name="Kruys A."/>
            <person name="Hutchinson M.I."/>
            <person name="Powell A.J."/>
            <person name="Barry K."/>
            <person name="Miller A.N."/>
            <person name="Grigoriev I.V."/>
            <person name="Debuchy R."/>
            <person name="Gladieux P."/>
            <person name="Hiltunen Thoren M."/>
            <person name="Johannesson H."/>
        </authorList>
    </citation>
    <scope>NUCLEOTIDE SEQUENCE</scope>
    <source>
        <strain evidence="5">CBS 103.79</strain>
    </source>
</reference>
<evidence type="ECO:0000256" key="3">
    <source>
        <dbReference type="SAM" id="MobiDB-lite"/>
    </source>
</evidence>
<name>A0AAN6MH62_9PEZI</name>
<reference evidence="5" key="2">
    <citation type="submission" date="2023-05" db="EMBL/GenBank/DDBJ databases">
        <authorList>
            <consortium name="Lawrence Berkeley National Laboratory"/>
            <person name="Steindorff A."/>
            <person name="Hensen N."/>
            <person name="Bonometti L."/>
            <person name="Westerberg I."/>
            <person name="Brannstrom I.O."/>
            <person name="Guillou S."/>
            <person name="Cros-Aarteil S."/>
            <person name="Calhoun S."/>
            <person name="Haridas S."/>
            <person name="Kuo A."/>
            <person name="Mondo S."/>
            <person name="Pangilinan J."/>
            <person name="Riley R."/>
            <person name="Labutti K."/>
            <person name="Andreopoulos B."/>
            <person name="Lipzen A."/>
            <person name="Chen C."/>
            <person name="Yanf M."/>
            <person name="Daum C."/>
            <person name="Ng V."/>
            <person name="Clum A."/>
            <person name="Ohm R."/>
            <person name="Martin F."/>
            <person name="Silar P."/>
            <person name="Natvig D."/>
            <person name="Lalanne C."/>
            <person name="Gautier V."/>
            <person name="Ament-Velasquez S.L."/>
            <person name="Kruys A."/>
            <person name="Hutchinson M.I."/>
            <person name="Powell A.J."/>
            <person name="Barry K."/>
            <person name="Miller A.N."/>
            <person name="Grigoriev I.V."/>
            <person name="Debuchy R."/>
            <person name="Gladieux P."/>
            <person name="Thoren M.H."/>
            <person name="Johannesson H."/>
        </authorList>
    </citation>
    <scope>NUCLEOTIDE SEQUENCE</scope>
    <source>
        <strain evidence="5">CBS 103.79</strain>
    </source>
</reference>
<accession>A0AAN6MH62</accession>